<comment type="subcellular location">
    <subcellularLocation>
        <location evidence="2">Bacterial flagellum basal body</location>
    </subcellularLocation>
</comment>
<keyword evidence="7" id="KW-1185">Reference proteome</keyword>
<dbReference type="RefSeq" id="WP_024029020.1">
    <property type="nucleotide sequence ID" value="NZ_ALAN01000077.1"/>
</dbReference>
<dbReference type="Pfam" id="PF22692">
    <property type="entry name" value="LlgE_F_G_D1"/>
    <property type="match status" value="1"/>
</dbReference>
<dbReference type="PANTHER" id="PTHR30435:SF19">
    <property type="entry name" value="FLAGELLAR BASAL-BODY ROD PROTEIN FLGG"/>
    <property type="match status" value="1"/>
</dbReference>
<gene>
    <name evidence="6" type="ORF">BAVI_14184</name>
</gene>
<dbReference type="GO" id="GO:0071978">
    <property type="term" value="P:bacterial-type flagellum-dependent swarming motility"/>
    <property type="evidence" value="ECO:0007669"/>
    <property type="project" value="TreeGrafter"/>
</dbReference>
<dbReference type="Proteomes" id="UP000018877">
    <property type="component" value="Unassembled WGS sequence"/>
</dbReference>
<dbReference type="InterPro" id="IPR010930">
    <property type="entry name" value="Flg_bb/hook_C_dom"/>
</dbReference>
<dbReference type="InterPro" id="IPR020013">
    <property type="entry name" value="Flagellar_FlgE/F/G"/>
</dbReference>
<dbReference type="EMBL" id="ALAN01000077">
    <property type="protein sequence ID" value="ETI68105.1"/>
    <property type="molecule type" value="Genomic_DNA"/>
</dbReference>
<organism evidence="6 7">
    <name type="scientific">Neobacillus vireti LMG 21834</name>
    <dbReference type="NCBI Taxonomy" id="1131730"/>
    <lineage>
        <taxon>Bacteria</taxon>
        <taxon>Bacillati</taxon>
        <taxon>Bacillota</taxon>
        <taxon>Bacilli</taxon>
        <taxon>Bacillales</taxon>
        <taxon>Bacillaceae</taxon>
        <taxon>Neobacillus</taxon>
    </lineage>
</organism>
<dbReference type="Pfam" id="PF06429">
    <property type="entry name" value="Flg_bbr_C"/>
    <property type="match status" value="1"/>
</dbReference>
<feature type="domain" description="Flagellar basal-body/hook protein C-terminal" evidence="4">
    <location>
        <begin position="239"/>
        <end position="283"/>
    </location>
</feature>
<reference evidence="6 7" key="1">
    <citation type="journal article" date="2014" name="Environ. Microbiol.">
        <title>The nitrate-ammonifying and nosZ-carrying bacterium Bacillus vireti is a potent source and sink for nitric and nitrous oxide under high nitrate conditions.</title>
        <authorList>
            <person name="Mania D."/>
            <person name="Heylen K."/>
            <person name="van Spanning R.J."/>
            <person name="Frostegard A."/>
        </authorList>
    </citation>
    <scope>NUCLEOTIDE SEQUENCE [LARGE SCALE GENOMIC DNA]</scope>
    <source>
        <strain evidence="6 7">LMG 21834</strain>
    </source>
</reference>
<proteinExistence type="inferred from homology"/>
<evidence type="ECO:0000259" key="4">
    <source>
        <dbReference type="Pfam" id="PF06429"/>
    </source>
</evidence>
<dbReference type="InterPro" id="IPR037925">
    <property type="entry name" value="FlgE/F/G-like"/>
</dbReference>
<dbReference type="InterPro" id="IPR001444">
    <property type="entry name" value="Flag_bb_rod_N"/>
</dbReference>
<feature type="domain" description="Flagellar hook protein FlgE/F/G-like D1" evidence="5">
    <location>
        <begin position="97"/>
        <end position="174"/>
    </location>
</feature>
<comment type="similarity">
    <text evidence="1 2">Belongs to the flagella basal body rod proteins family.</text>
</comment>
<sequence length="285" mass="30517">MNTSLFISSGALQAYQQKIDTTANNVANVNTTGFKRKDQSFSEILASQINNQGRTNQEIGRLTPNGLRVGYGTRTGLTQLDMEQGQAIQTGNPFDLMISGNGFFQVAYPSATAGGANEVRYTRDGNFHVSPAANKPGSYHLVNANGGLLLDQNGRPIELDGQYEVNMDSTGQIQLKDKNGQGGAFLSAQQVGIVDIQNPHVLQNDGNNEFSIAASALTNGATAANYVRMMTIGEAQISTGYLEGSNVDLSKEMTDLMTAQRGYQLNARAVSYGDQMMGIANSILK</sequence>
<evidence type="ECO:0000256" key="1">
    <source>
        <dbReference type="ARBA" id="ARBA00009677"/>
    </source>
</evidence>
<keyword evidence="6" id="KW-0969">Cilium</keyword>
<dbReference type="GO" id="GO:0009425">
    <property type="term" value="C:bacterial-type flagellum basal body"/>
    <property type="evidence" value="ECO:0007669"/>
    <property type="project" value="UniProtKB-SubCell"/>
</dbReference>
<feature type="domain" description="Flagellar basal body rod protein N-terminal" evidence="3">
    <location>
        <begin position="8"/>
        <end position="35"/>
    </location>
</feature>
<keyword evidence="6" id="KW-0282">Flagellum</keyword>
<keyword evidence="2" id="KW-0975">Bacterial flagellum</keyword>
<dbReference type="InterPro" id="IPR019776">
    <property type="entry name" value="Flagellar_basal_body_rod_CS"/>
</dbReference>
<accession>A0AB94IM07</accession>
<keyword evidence="6" id="KW-0966">Cell projection</keyword>
<dbReference type="AlphaFoldDB" id="A0AB94IM07"/>
<dbReference type="PROSITE" id="PS00588">
    <property type="entry name" value="FLAGELLA_BB_ROD"/>
    <property type="match status" value="1"/>
</dbReference>
<evidence type="ECO:0000256" key="2">
    <source>
        <dbReference type="RuleBase" id="RU362116"/>
    </source>
</evidence>
<evidence type="ECO:0000313" key="6">
    <source>
        <dbReference type="EMBL" id="ETI68105.1"/>
    </source>
</evidence>
<evidence type="ECO:0000259" key="5">
    <source>
        <dbReference type="Pfam" id="PF22692"/>
    </source>
</evidence>
<dbReference type="SUPFAM" id="SSF117143">
    <property type="entry name" value="Flagellar hook protein flgE"/>
    <property type="match status" value="1"/>
</dbReference>
<dbReference type="PANTHER" id="PTHR30435">
    <property type="entry name" value="FLAGELLAR PROTEIN"/>
    <property type="match status" value="1"/>
</dbReference>
<name>A0AB94IM07_9BACI</name>
<evidence type="ECO:0000313" key="7">
    <source>
        <dbReference type="Proteomes" id="UP000018877"/>
    </source>
</evidence>
<dbReference type="NCBIfam" id="TIGR03506">
    <property type="entry name" value="FlgEFG_subfam"/>
    <property type="match status" value="1"/>
</dbReference>
<dbReference type="InterPro" id="IPR053967">
    <property type="entry name" value="LlgE_F_G-like_D1"/>
</dbReference>
<protein>
    <submittedName>
        <fullName evidence="6">Flagellar hook-basal body protein</fullName>
    </submittedName>
</protein>
<dbReference type="Pfam" id="PF00460">
    <property type="entry name" value="Flg_bb_rod"/>
    <property type="match status" value="1"/>
</dbReference>
<evidence type="ECO:0000259" key="3">
    <source>
        <dbReference type="Pfam" id="PF00460"/>
    </source>
</evidence>
<comment type="caution">
    <text evidence="6">The sequence shown here is derived from an EMBL/GenBank/DDBJ whole genome shotgun (WGS) entry which is preliminary data.</text>
</comment>